<protein>
    <recommendedName>
        <fullName evidence="3">DUF4376 domain-containing protein</fullName>
    </recommendedName>
</protein>
<dbReference type="STRING" id="78245.Xaut_3654"/>
<evidence type="ECO:0000313" key="2">
    <source>
        <dbReference type="Proteomes" id="UP000002417"/>
    </source>
</evidence>
<evidence type="ECO:0000313" key="1">
    <source>
        <dbReference type="EMBL" id="ABS68882.1"/>
    </source>
</evidence>
<accession>A7ILI9</accession>
<sequence>MSCVGVLSMRVAFYKDGVCTHVLNCSEGWEDLFPDETGIASETANAGDTWDGASFISPPPPPPGIGDVLAERDRRLSLGFSYDFGDARGVHQIGTTSADMTGWDEVTKVAQAMIATGAATATIEIITNTGPATVTASEWMAILLAAGAHRQPIWQASFVLQAMNPIPADYAADSHWA</sequence>
<dbReference type="EMBL" id="CP000781">
    <property type="protein sequence ID" value="ABS68882.1"/>
    <property type="molecule type" value="Genomic_DNA"/>
</dbReference>
<reference evidence="1 2" key="1">
    <citation type="submission" date="2007-07" db="EMBL/GenBank/DDBJ databases">
        <title>Complete sequence of chromosome of Xanthobacter autotrophicus Py2.</title>
        <authorList>
            <consortium name="US DOE Joint Genome Institute"/>
            <person name="Copeland A."/>
            <person name="Lucas S."/>
            <person name="Lapidus A."/>
            <person name="Barry K."/>
            <person name="Glavina del Rio T."/>
            <person name="Hammon N."/>
            <person name="Israni S."/>
            <person name="Dalin E."/>
            <person name="Tice H."/>
            <person name="Pitluck S."/>
            <person name="Sims D."/>
            <person name="Brettin T."/>
            <person name="Bruce D."/>
            <person name="Detter J.C."/>
            <person name="Han C."/>
            <person name="Tapia R."/>
            <person name="Brainard J."/>
            <person name="Schmutz J."/>
            <person name="Larimer F."/>
            <person name="Land M."/>
            <person name="Hauser L."/>
            <person name="Kyrpides N."/>
            <person name="Kim E."/>
            <person name="Ensigns S.A."/>
            <person name="Richardson P."/>
        </authorList>
    </citation>
    <scope>NUCLEOTIDE SEQUENCE [LARGE SCALE GENOMIC DNA]</scope>
    <source>
        <strain evidence="2">ATCC BAA-1158 / Py2</strain>
    </source>
</reference>
<dbReference type="HOGENOM" id="CLU_1601474_0_0_5"/>
<gene>
    <name evidence="1" type="ordered locus">Xaut_3654</name>
</gene>
<dbReference type="AlphaFoldDB" id="A7ILI9"/>
<proteinExistence type="predicted"/>
<dbReference type="KEGG" id="xau:Xaut_3654"/>
<name>A7ILI9_XANP2</name>
<organism evidence="1 2">
    <name type="scientific">Xanthobacter autotrophicus (strain ATCC BAA-1158 / Py2)</name>
    <dbReference type="NCBI Taxonomy" id="78245"/>
    <lineage>
        <taxon>Bacteria</taxon>
        <taxon>Pseudomonadati</taxon>
        <taxon>Pseudomonadota</taxon>
        <taxon>Alphaproteobacteria</taxon>
        <taxon>Hyphomicrobiales</taxon>
        <taxon>Xanthobacteraceae</taxon>
        <taxon>Xanthobacter</taxon>
    </lineage>
</organism>
<keyword evidence="2" id="KW-1185">Reference proteome</keyword>
<dbReference type="Proteomes" id="UP000002417">
    <property type="component" value="Chromosome"/>
</dbReference>
<evidence type="ECO:0008006" key="3">
    <source>
        <dbReference type="Google" id="ProtNLM"/>
    </source>
</evidence>